<organism evidence="1 2">
    <name type="scientific">Prorocentrum cordatum</name>
    <dbReference type="NCBI Taxonomy" id="2364126"/>
    <lineage>
        <taxon>Eukaryota</taxon>
        <taxon>Sar</taxon>
        <taxon>Alveolata</taxon>
        <taxon>Dinophyceae</taxon>
        <taxon>Prorocentrales</taxon>
        <taxon>Prorocentraceae</taxon>
        <taxon>Prorocentrum</taxon>
    </lineage>
</organism>
<evidence type="ECO:0008006" key="3">
    <source>
        <dbReference type="Google" id="ProtNLM"/>
    </source>
</evidence>
<feature type="non-terminal residue" evidence="1">
    <location>
        <position position="1"/>
    </location>
</feature>
<name>A0ABN9PGD3_9DINO</name>
<dbReference type="Proteomes" id="UP001189429">
    <property type="component" value="Unassembled WGS sequence"/>
</dbReference>
<protein>
    <recommendedName>
        <fullName evidence="3">DNA (cytosine-5-)-methyltransferase</fullName>
    </recommendedName>
</protein>
<evidence type="ECO:0000313" key="1">
    <source>
        <dbReference type="EMBL" id="CAK0791492.1"/>
    </source>
</evidence>
<reference evidence="1" key="1">
    <citation type="submission" date="2023-10" db="EMBL/GenBank/DDBJ databases">
        <authorList>
            <person name="Chen Y."/>
            <person name="Shah S."/>
            <person name="Dougan E. K."/>
            <person name="Thang M."/>
            <person name="Chan C."/>
        </authorList>
    </citation>
    <scope>NUCLEOTIDE SEQUENCE [LARGE SCALE GENOMIC DNA]</scope>
</reference>
<gene>
    <name evidence="1" type="ORF">PCOR1329_LOCUS2368</name>
</gene>
<evidence type="ECO:0000313" key="2">
    <source>
        <dbReference type="Proteomes" id="UP001189429"/>
    </source>
</evidence>
<proteinExistence type="predicted"/>
<sequence>ESQWIDLPDEAVVEDVEWVKKQALGRAERRQEAGLSPEAFLVKVRELKQERHRVIIVLHTFAGGRRKLDIQHYVEEFAVEYGVAIFFFGVDLAFDHRWDLADPKLIAMLLEMIEQGLIDIILGAPPCATWSDLSKEERARVTEANVLLFNLLALCDAEEQHGGGYLFEHPADPEEEPYPSVWDLEAVKGMLGRHGVRTTRIDQCMYGGPAQKPTTLASNLDGIQEQAVLCDGRHRHEKAYGKNERGIFRSRRLQAYPPGLCRMIALS</sequence>
<dbReference type="EMBL" id="CAUYUJ010000595">
    <property type="protein sequence ID" value="CAK0791492.1"/>
    <property type="molecule type" value="Genomic_DNA"/>
</dbReference>
<feature type="non-terminal residue" evidence="1">
    <location>
        <position position="267"/>
    </location>
</feature>
<comment type="caution">
    <text evidence="1">The sequence shown here is derived from an EMBL/GenBank/DDBJ whole genome shotgun (WGS) entry which is preliminary data.</text>
</comment>
<keyword evidence="2" id="KW-1185">Reference proteome</keyword>
<accession>A0ABN9PGD3</accession>